<dbReference type="Proteomes" id="UP000054928">
    <property type="component" value="Unassembled WGS sequence"/>
</dbReference>
<reference evidence="2" key="1">
    <citation type="submission" date="2014-09" db="EMBL/GenBank/DDBJ databases">
        <authorList>
            <person name="Sharma Rahul"/>
            <person name="Thines Marco"/>
        </authorList>
    </citation>
    <scope>NUCLEOTIDE SEQUENCE [LARGE SCALE GENOMIC DNA]</scope>
</reference>
<dbReference type="RefSeq" id="XP_024578745.1">
    <property type="nucleotide sequence ID" value="XM_024728250.1"/>
</dbReference>
<keyword evidence="2" id="KW-1185">Reference proteome</keyword>
<proteinExistence type="predicted"/>
<dbReference type="AlphaFoldDB" id="A0A0P1AM09"/>
<evidence type="ECO:0000313" key="1">
    <source>
        <dbReference type="EMBL" id="CEG42376.1"/>
    </source>
</evidence>
<evidence type="ECO:0000313" key="2">
    <source>
        <dbReference type="Proteomes" id="UP000054928"/>
    </source>
</evidence>
<sequence>MHLIPDAGEVKNILLSFITLAGGERSHHPSHSYANQLHRRRCQTASCRLYSIKYDVVVELQTKSGHV</sequence>
<dbReference type="EMBL" id="CCYD01000645">
    <property type="protein sequence ID" value="CEG42376.1"/>
    <property type="molecule type" value="Genomic_DNA"/>
</dbReference>
<dbReference type="GeneID" id="36407713"/>
<organism evidence="1 2">
    <name type="scientific">Plasmopara halstedii</name>
    <name type="common">Downy mildew of sunflower</name>
    <dbReference type="NCBI Taxonomy" id="4781"/>
    <lineage>
        <taxon>Eukaryota</taxon>
        <taxon>Sar</taxon>
        <taxon>Stramenopiles</taxon>
        <taxon>Oomycota</taxon>
        <taxon>Peronosporomycetes</taxon>
        <taxon>Peronosporales</taxon>
        <taxon>Peronosporaceae</taxon>
        <taxon>Plasmopara</taxon>
    </lineage>
</organism>
<name>A0A0P1AM09_PLAHL</name>
<accession>A0A0P1AM09</accession>
<protein>
    <submittedName>
        <fullName evidence="1">Uncharacterized protein</fullName>
    </submittedName>
</protein>